<name>A0A1I2DY88_9BACT</name>
<protein>
    <submittedName>
        <fullName evidence="2">Uncharacterized protein</fullName>
    </submittedName>
</protein>
<dbReference type="AlphaFoldDB" id="A0A1I2DY88"/>
<dbReference type="RefSeq" id="WP_091541813.1">
    <property type="nucleotide sequence ID" value="NZ_FONY01000008.1"/>
</dbReference>
<feature type="region of interest" description="Disordered" evidence="1">
    <location>
        <begin position="1"/>
        <end position="36"/>
    </location>
</feature>
<reference evidence="3" key="1">
    <citation type="submission" date="2016-10" db="EMBL/GenBank/DDBJ databases">
        <authorList>
            <person name="Varghese N."/>
            <person name="Submissions S."/>
        </authorList>
    </citation>
    <scope>NUCLEOTIDE SEQUENCE [LARGE SCALE GENOMIC DNA]</scope>
    <source>
        <strain>GEY</strain>
        <strain evidence="3">DSM 9560</strain>
    </source>
</reference>
<dbReference type="EMBL" id="FONY01000008">
    <property type="protein sequence ID" value="SFE84930.1"/>
    <property type="molecule type" value="Genomic_DNA"/>
</dbReference>
<evidence type="ECO:0000313" key="2">
    <source>
        <dbReference type="EMBL" id="SFE84930.1"/>
    </source>
</evidence>
<accession>A0A1I2DY88</accession>
<evidence type="ECO:0000256" key="1">
    <source>
        <dbReference type="SAM" id="MobiDB-lite"/>
    </source>
</evidence>
<gene>
    <name evidence="2" type="ORF">SAMN04488541_100849</name>
</gene>
<feature type="compositionally biased region" description="Basic residues" evidence="1">
    <location>
        <begin position="11"/>
        <end position="35"/>
    </location>
</feature>
<proteinExistence type="predicted"/>
<dbReference type="STRING" id="1003.SAMN04488541_100849"/>
<sequence>MSEKDTSIKQKQAKKTKAVVAKKKNNTKPNRKRTVKREVTDADEVNNVPETKIITEKNQKRKLNLEKLDLIAKKMQEIRKKSTKSKV</sequence>
<organism evidence="2 3">
    <name type="scientific">Thermoflexibacter ruber</name>
    <dbReference type="NCBI Taxonomy" id="1003"/>
    <lineage>
        <taxon>Bacteria</taxon>
        <taxon>Pseudomonadati</taxon>
        <taxon>Bacteroidota</taxon>
        <taxon>Cytophagia</taxon>
        <taxon>Cytophagales</taxon>
        <taxon>Thermoflexibacteraceae</taxon>
        <taxon>Thermoflexibacter</taxon>
    </lineage>
</organism>
<evidence type="ECO:0000313" key="3">
    <source>
        <dbReference type="Proteomes" id="UP000199513"/>
    </source>
</evidence>
<dbReference type="Proteomes" id="UP000199513">
    <property type="component" value="Unassembled WGS sequence"/>
</dbReference>
<keyword evidence="3" id="KW-1185">Reference proteome</keyword>